<proteinExistence type="predicted"/>
<keyword evidence="1" id="KW-1133">Transmembrane helix</keyword>
<dbReference type="Proteomes" id="UP000632138">
    <property type="component" value="Unassembled WGS sequence"/>
</dbReference>
<dbReference type="InterPro" id="IPR046065">
    <property type="entry name" value="DUF6023"/>
</dbReference>
<evidence type="ECO:0000256" key="1">
    <source>
        <dbReference type="SAM" id="Phobius"/>
    </source>
</evidence>
<keyword evidence="1" id="KW-0812">Transmembrane</keyword>
<comment type="caution">
    <text evidence="2">The sequence shown here is derived from an EMBL/GenBank/DDBJ whole genome shotgun (WGS) entry which is preliminary data.</text>
</comment>
<dbReference type="RefSeq" id="WP_203377206.1">
    <property type="nucleotide sequence ID" value="NZ_JAENHP010000004.1"/>
</dbReference>
<reference evidence="2 3" key="1">
    <citation type="submission" date="2021-01" db="EMBL/GenBank/DDBJ databases">
        <title>Actinoplanes sp. nov. LDG1-06 isolated from lichen.</title>
        <authorList>
            <person name="Saeng-In P."/>
            <person name="Phongsopitanun W."/>
            <person name="Kanchanasin P."/>
            <person name="Yuki M."/>
            <person name="Kudo T."/>
            <person name="Ohkuma M."/>
            <person name="Tanasupawat S."/>
        </authorList>
    </citation>
    <scope>NUCLEOTIDE SEQUENCE [LARGE SCALE GENOMIC DNA]</scope>
    <source>
        <strain evidence="2 3">LDG1-06</strain>
    </source>
</reference>
<organism evidence="2 3">
    <name type="scientific">Paractinoplanes ovalisporus</name>
    <dbReference type="NCBI Taxonomy" id="2810368"/>
    <lineage>
        <taxon>Bacteria</taxon>
        <taxon>Bacillati</taxon>
        <taxon>Actinomycetota</taxon>
        <taxon>Actinomycetes</taxon>
        <taxon>Micromonosporales</taxon>
        <taxon>Micromonosporaceae</taxon>
        <taxon>Paractinoplanes</taxon>
    </lineage>
</organism>
<dbReference type="EMBL" id="JAENHP010000004">
    <property type="protein sequence ID" value="MBM2617234.1"/>
    <property type="molecule type" value="Genomic_DNA"/>
</dbReference>
<evidence type="ECO:0000313" key="3">
    <source>
        <dbReference type="Proteomes" id="UP000632138"/>
    </source>
</evidence>
<protein>
    <submittedName>
        <fullName evidence="2">Uncharacterized protein</fullName>
    </submittedName>
</protein>
<dbReference type="Pfam" id="PF19487">
    <property type="entry name" value="DUF6023"/>
    <property type="match status" value="1"/>
</dbReference>
<sequence length="152" mass="15949">MTGERTRGAVLYTTAAALVVGGATWWVLSAPPEAPADPTAQWRSAVEQQIPDVDGQAAAETSELESGGVHSFEAFVDTGSYLVSTVCRGESGSMVRVSLSRIGNDSGLGVHCSEGRPPESFEVGLGGTMRMTVVVSDDGPVVFRYSLQRVVD</sequence>
<gene>
    <name evidence="2" type="ORF">JIG36_16900</name>
</gene>
<evidence type="ECO:0000313" key="2">
    <source>
        <dbReference type="EMBL" id="MBM2617234.1"/>
    </source>
</evidence>
<feature type="transmembrane region" description="Helical" evidence="1">
    <location>
        <begin position="9"/>
        <end position="28"/>
    </location>
</feature>
<name>A0ABS2ABN0_9ACTN</name>
<keyword evidence="3" id="KW-1185">Reference proteome</keyword>
<accession>A0ABS2ABN0</accession>
<keyword evidence="1" id="KW-0472">Membrane</keyword>